<dbReference type="Proteomes" id="UP001159363">
    <property type="component" value="Chromosome 11"/>
</dbReference>
<feature type="region of interest" description="Disordered" evidence="1">
    <location>
        <begin position="359"/>
        <end position="382"/>
    </location>
</feature>
<proteinExistence type="predicted"/>
<sequence length="382" mass="41548">MKTDSSRLHMSPKLRRDWLVVLWGSPRIFACGNRIARCRWSAGFLGDLPFPLPLNSGAAPYSSRISLIGSQDFDATMEQRGNARAGETGDPRENPPTSGIVLMIPTCEDPGATHLGIEPASPRREARGLGTAPPRPPFSISDDENIFIGTKSKHYQPFANSYIHALINKTIKFDIIFRTLPMRYVSDLCTETGATEYVGSNKQEILVTICPTVERRRNAMAGETRDPRGNPPTSGIVRHDSHICYSLLLYSTLGVTFWNAAVSADALGPRSSARTSYLPTTLECGDDQRLGGRARPHQVEGTRGDLVGGELSEGGEGDLQPVHAPHRAYLLGAPGLLAVRHLVAEDVPVRVALQRRLQHRPPDRCARGNKSGTEGGGIWSGS</sequence>
<comment type="caution">
    <text evidence="2">The sequence shown here is derived from an EMBL/GenBank/DDBJ whole genome shotgun (WGS) entry which is preliminary data.</text>
</comment>
<dbReference type="EMBL" id="JARBHB010000012">
    <property type="protein sequence ID" value="KAJ8871688.1"/>
    <property type="molecule type" value="Genomic_DNA"/>
</dbReference>
<evidence type="ECO:0000256" key="1">
    <source>
        <dbReference type="SAM" id="MobiDB-lite"/>
    </source>
</evidence>
<organism evidence="2 3">
    <name type="scientific">Dryococelus australis</name>
    <dbReference type="NCBI Taxonomy" id="614101"/>
    <lineage>
        <taxon>Eukaryota</taxon>
        <taxon>Metazoa</taxon>
        <taxon>Ecdysozoa</taxon>
        <taxon>Arthropoda</taxon>
        <taxon>Hexapoda</taxon>
        <taxon>Insecta</taxon>
        <taxon>Pterygota</taxon>
        <taxon>Neoptera</taxon>
        <taxon>Polyneoptera</taxon>
        <taxon>Phasmatodea</taxon>
        <taxon>Verophasmatodea</taxon>
        <taxon>Anareolatae</taxon>
        <taxon>Phasmatidae</taxon>
        <taxon>Eurycanthinae</taxon>
        <taxon>Dryococelus</taxon>
    </lineage>
</organism>
<protein>
    <submittedName>
        <fullName evidence="2">Uncharacterized protein</fullName>
    </submittedName>
</protein>
<keyword evidence="3" id="KW-1185">Reference proteome</keyword>
<evidence type="ECO:0000313" key="2">
    <source>
        <dbReference type="EMBL" id="KAJ8871688.1"/>
    </source>
</evidence>
<name>A0ABQ9GI56_9NEOP</name>
<feature type="compositionally biased region" description="Gly residues" evidence="1">
    <location>
        <begin position="373"/>
        <end position="382"/>
    </location>
</feature>
<accession>A0ABQ9GI56</accession>
<gene>
    <name evidence="2" type="ORF">PR048_028015</name>
</gene>
<reference evidence="2 3" key="1">
    <citation type="submission" date="2023-02" db="EMBL/GenBank/DDBJ databases">
        <title>LHISI_Scaffold_Assembly.</title>
        <authorList>
            <person name="Stuart O.P."/>
            <person name="Cleave R."/>
            <person name="Magrath M.J.L."/>
            <person name="Mikheyev A.S."/>
        </authorList>
    </citation>
    <scope>NUCLEOTIDE SEQUENCE [LARGE SCALE GENOMIC DNA]</scope>
    <source>
        <strain evidence="2">Daus_M_001</strain>
        <tissue evidence="2">Leg muscle</tissue>
    </source>
</reference>
<evidence type="ECO:0000313" key="3">
    <source>
        <dbReference type="Proteomes" id="UP001159363"/>
    </source>
</evidence>
<feature type="region of interest" description="Disordered" evidence="1">
    <location>
        <begin position="121"/>
        <end position="141"/>
    </location>
</feature>